<dbReference type="GO" id="GO:0046983">
    <property type="term" value="F:protein dimerization activity"/>
    <property type="evidence" value="ECO:0007669"/>
    <property type="project" value="InterPro"/>
</dbReference>
<name>A0A845QZK7_9CLOT</name>
<dbReference type="InterPro" id="IPR037208">
    <property type="entry name" value="Spo0E-like_sf"/>
</dbReference>
<accession>A0A845QZK7</accession>
<reference evidence="1 2" key="1">
    <citation type="submission" date="2018-08" db="EMBL/GenBank/DDBJ databases">
        <title>Murine metabolic-syndrome-specific gut microbial biobank.</title>
        <authorList>
            <person name="Liu C."/>
        </authorList>
    </citation>
    <scope>NUCLEOTIDE SEQUENCE [LARGE SCALE GENOMIC DNA]</scope>
    <source>
        <strain evidence="1 2">583</strain>
    </source>
</reference>
<protein>
    <submittedName>
        <fullName evidence="1">Aspartyl-phosphate phosphatase Spo0E family protein</fullName>
    </submittedName>
</protein>
<gene>
    <name evidence="1" type="ORF">D3Z33_11040</name>
</gene>
<dbReference type="InterPro" id="IPR018540">
    <property type="entry name" value="Spo0E-like"/>
</dbReference>
<evidence type="ECO:0000313" key="1">
    <source>
        <dbReference type="EMBL" id="NBI07384.1"/>
    </source>
</evidence>
<proteinExistence type="predicted"/>
<comment type="caution">
    <text evidence="1">The sequence shown here is derived from an EMBL/GenBank/DDBJ whole genome shotgun (WGS) entry which is preliminary data.</text>
</comment>
<dbReference type="EMBL" id="QXXA01000011">
    <property type="protein sequence ID" value="NBI07384.1"/>
    <property type="molecule type" value="Genomic_DNA"/>
</dbReference>
<dbReference type="AlphaFoldDB" id="A0A845QZK7"/>
<dbReference type="Pfam" id="PF09388">
    <property type="entry name" value="SpoOE-like"/>
    <property type="match status" value="1"/>
</dbReference>
<keyword evidence="2" id="KW-1185">Reference proteome</keyword>
<dbReference type="SUPFAM" id="SSF140500">
    <property type="entry name" value="BAS1536-like"/>
    <property type="match status" value="1"/>
</dbReference>
<sequence length="54" mass="6742">MVVSFIDENKNLKEEIEVLRYRLHQAIMEEKSRREILKLSERLDRMISLYYRKK</sequence>
<organism evidence="1 2">
    <name type="scientific">Senegalia massiliensis</name>
    <dbReference type="NCBI Taxonomy" id="1720316"/>
    <lineage>
        <taxon>Bacteria</taxon>
        <taxon>Bacillati</taxon>
        <taxon>Bacillota</taxon>
        <taxon>Clostridia</taxon>
        <taxon>Eubacteriales</taxon>
        <taxon>Clostridiaceae</taxon>
        <taxon>Senegalia</taxon>
    </lineage>
</organism>
<dbReference type="Proteomes" id="UP000467132">
    <property type="component" value="Unassembled WGS sequence"/>
</dbReference>
<dbReference type="InterPro" id="IPR036638">
    <property type="entry name" value="HLH_DNA-bd_sf"/>
</dbReference>
<dbReference type="Gene3D" id="4.10.280.10">
    <property type="entry name" value="Helix-loop-helix DNA-binding domain"/>
    <property type="match status" value="1"/>
</dbReference>
<dbReference type="RefSeq" id="WP_160197847.1">
    <property type="nucleotide sequence ID" value="NZ_QXXA01000011.1"/>
</dbReference>
<evidence type="ECO:0000313" key="2">
    <source>
        <dbReference type="Proteomes" id="UP000467132"/>
    </source>
</evidence>
<dbReference type="GO" id="GO:0043937">
    <property type="term" value="P:regulation of sporulation"/>
    <property type="evidence" value="ECO:0007669"/>
    <property type="project" value="InterPro"/>
</dbReference>